<evidence type="ECO:0000256" key="3">
    <source>
        <dbReference type="ARBA" id="ARBA00023110"/>
    </source>
</evidence>
<reference evidence="8 9" key="1">
    <citation type="journal article" date="2012" name="Stand. Genomic Sci.">
        <title>Complete genome sequencing and analysis of Saprospira grandis str. Lewin, a predatory marine bacterium.</title>
        <authorList>
            <person name="Saw J.H."/>
            <person name="Yuryev A."/>
            <person name="Kanbe M."/>
            <person name="Hou S."/>
            <person name="Young A.G."/>
            <person name="Aizawa S."/>
            <person name="Alam M."/>
        </authorList>
    </citation>
    <scope>NUCLEOTIDE SEQUENCE [LARGE SCALE GENOMIC DNA]</scope>
    <source>
        <strain evidence="8 9">Lewin</strain>
    </source>
</reference>
<protein>
    <recommendedName>
        <fullName evidence="6">Peptidyl-prolyl cis-trans isomerase</fullName>
        <ecNumber evidence="6">5.2.1.8</ecNumber>
    </recommendedName>
</protein>
<evidence type="ECO:0000256" key="1">
    <source>
        <dbReference type="ARBA" id="ARBA00000971"/>
    </source>
</evidence>
<evidence type="ECO:0000256" key="2">
    <source>
        <dbReference type="ARBA" id="ARBA00006577"/>
    </source>
</evidence>
<gene>
    <name evidence="8" type="primary">fklB</name>
    <name evidence="8" type="ordered locus">SGRA_0755</name>
</gene>
<evidence type="ECO:0000313" key="9">
    <source>
        <dbReference type="Proteomes" id="UP000007519"/>
    </source>
</evidence>
<dbReference type="GO" id="GO:0003755">
    <property type="term" value="F:peptidyl-prolyl cis-trans isomerase activity"/>
    <property type="evidence" value="ECO:0007669"/>
    <property type="project" value="UniProtKB-UniRule"/>
</dbReference>
<dbReference type="EMBL" id="CP002831">
    <property type="protein sequence ID" value="AFC23494.1"/>
    <property type="molecule type" value="Genomic_DNA"/>
</dbReference>
<dbReference type="KEGG" id="sgn:SGRA_0755"/>
<accession>H6L1F3</accession>
<evidence type="ECO:0000256" key="5">
    <source>
        <dbReference type="PROSITE-ProRule" id="PRU00277"/>
    </source>
</evidence>
<dbReference type="GO" id="GO:0006457">
    <property type="term" value="P:protein folding"/>
    <property type="evidence" value="ECO:0007669"/>
    <property type="project" value="InterPro"/>
</dbReference>
<dbReference type="HOGENOM" id="CLU_013615_0_1_10"/>
<name>H6L1F3_SAPGL</name>
<keyword evidence="3 5" id="KW-0697">Rotamase</keyword>
<dbReference type="PANTHER" id="PTHR43811">
    <property type="entry name" value="FKBP-TYPE PEPTIDYL-PROLYL CIS-TRANS ISOMERASE FKPA"/>
    <property type="match status" value="1"/>
</dbReference>
<dbReference type="AlphaFoldDB" id="H6L1F3"/>
<dbReference type="InterPro" id="IPR036944">
    <property type="entry name" value="PPIase_FKBP_N_sf"/>
</dbReference>
<evidence type="ECO:0000256" key="4">
    <source>
        <dbReference type="ARBA" id="ARBA00023235"/>
    </source>
</evidence>
<feature type="domain" description="PPIase FKBP-type" evidence="7">
    <location>
        <begin position="157"/>
        <end position="242"/>
    </location>
</feature>
<evidence type="ECO:0000313" key="8">
    <source>
        <dbReference type="EMBL" id="AFC23494.1"/>
    </source>
</evidence>
<keyword evidence="9" id="KW-1185">Reference proteome</keyword>
<dbReference type="eggNOG" id="COG0545">
    <property type="taxonomic scope" value="Bacteria"/>
</dbReference>
<dbReference type="PANTHER" id="PTHR43811:SF23">
    <property type="entry name" value="FKBP-TYPE 22 KDA PEPTIDYL-PROLYL CIS-TRANS ISOMERASE"/>
    <property type="match status" value="1"/>
</dbReference>
<evidence type="ECO:0000256" key="6">
    <source>
        <dbReference type="RuleBase" id="RU003915"/>
    </source>
</evidence>
<dbReference type="Pfam" id="PF00254">
    <property type="entry name" value="FKBP_C"/>
    <property type="match status" value="1"/>
</dbReference>
<dbReference type="Proteomes" id="UP000007519">
    <property type="component" value="Chromosome"/>
</dbReference>
<organism evidence="8 9">
    <name type="scientific">Saprospira grandis (strain Lewin)</name>
    <dbReference type="NCBI Taxonomy" id="984262"/>
    <lineage>
        <taxon>Bacteria</taxon>
        <taxon>Pseudomonadati</taxon>
        <taxon>Bacteroidota</taxon>
        <taxon>Saprospiria</taxon>
        <taxon>Saprospirales</taxon>
        <taxon>Saprospiraceae</taxon>
        <taxon>Saprospira</taxon>
    </lineage>
</organism>
<dbReference type="Pfam" id="PF01346">
    <property type="entry name" value="FKBP_N"/>
    <property type="match status" value="1"/>
</dbReference>
<dbReference type="InterPro" id="IPR000774">
    <property type="entry name" value="PPIase_FKBP_N"/>
</dbReference>
<comment type="similarity">
    <text evidence="2 6">Belongs to the FKBP-type PPIase family.</text>
</comment>
<dbReference type="EC" id="5.2.1.8" evidence="6"/>
<sequence length="242" mass="26346">MKLSMNASSWGAALLLLFIMLSMTPEASAQRRKKKRRKKQKTVQVDSLGLSYNYGLLVGASIAMQGIPKDSLSAEEIAAGIMKALETELDPEMMDQAQERFMARMEAVQAAQAEAKLAEEKTWFADNAKNNKSIITLESGIQYEVLTAGEGEKPTAESSVTTHYHGMLTNGTVFDSSVDRGQPATFPVGGVIQGWQEILQLMPTGSKWKVYIPSALGYGSQAVGNIPPNSILIFEIELLSIN</sequence>
<dbReference type="Gene3D" id="1.10.287.460">
    <property type="entry name" value="Peptidyl-prolyl cis-trans isomerase, FKBP-type, N-terminal domain"/>
    <property type="match status" value="1"/>
</dbReference>
<dbReference type="SUPFAM" id="SSF54534">
    <property type="entry name" value="FKBP-like"/>
    <property type="match status" value="1"/>
</dbReference>
<dbReference type="STRING" id="984262.SGRA_0755"/>
<dbReference type="InterPro" id="IPR046357">
    <property type="entry name" value="PPIase_dom_sf"/>
</dbReference>
<dbReference type="RefSeq" id="WP_014373737.1">
    <property type="nucleotide sequence ID" value="NC_016940.1"/>
</dbReference>
<keyword evidence="4 5" id="KW-0413">Isomerase</keyword>
<proteinExistence type="inferred from homology"/>
<dbReference type="FunFam" id="3.10.50.40:FF:000006">
    <property type="entry name" value="Peptidyl-prolyl cis-trans isomerase"/>
    <property type="match status" value="1"/>
</dbReference>
<evidence type="ECO:0000259" key="7">
    <source>
        <dbReference type="PROSITE" id="PS50059"/>
    </source>
</evidence>
<comment type="catalytic activity">
    <reaction evidence="1 5 6">
        <text>[protein]-peptidylproline (omega=180) = [protein]-peptidylproline (omega=0)</text>
        <dbReference type="Rhea" id="RHEA:16237"/>
        <dbReference type="Rhea" id="RHEA-COMP:10747"/>
        <dbReference type="Rhea" id="RHEA-COMP:10748"/>
        <dbReference type="ChEBI" id="CHEBI:83833"/>
        <dbReference type="ChEBI" id="CHEBI:83834"/>
        <dbReference type="EC" id="5.2.1.8"/>
    </reaction>
</comment>
<dbReference type="Gene3D" id="3.10.50.40">
    <property type="match status" value="1"/>
</dbReference>
<dbReference type="PROSITE" id="PS50059">
    <property type="entry name" value="FKBP_PPIASE"/>
    <property type="match status" value="1"/>
</dbReference>
<dbReference type="InterPro" id="IPR001179">
    <property type="entry name" value="PPIase_FKBP_dom"/>
</dbReference>